<dbReference type="InterPro" id="IPR043147">
    <property type="entry name" value="Penicillin_amidase_A-knob"/>
</dbReference>
<dbReference type="EMBL" id="JACLAU010000001">
    <property type="protein sequence ID" value="MBC2650330.1"/>
    <property type="molecule type" value="Genomic_DNA"/>
</dbReference>
<keyword evidence="6" id="KW-0732">Signal</keyword>
<dbReference type="GO" id="GO:0016811">
    <property type="term" value="F:hydrolase activity, acting on carbon-nitrogen (but not peptide) bonds, in linear amides"/>
    <property type="evidence" value="ECO:0007669"/>
    <property type="project" value="InterPro"/>
</dbReference>
<keyword evidence="5" id="KW-0479">Metal-binding</keyword>
<dbReference type="InterPro" id="IPR002692">
    <property type="entry name" value="S45"/>
</dbReference>
<feature type="active site" description="Nucleophile" evidence="4">
    <location>
        <position position="269"/>
    </location>
</feature>
<sequence>MLIGTFAKAGRALGYTLALPAAALAIPPVQAEPVQEQRRPAGLEAPGRIVVDHWGIAHIQAASRRDAFFLQGYNAARERLWQMDLWRKRGLGRLAASFGPSFADRDRAARLFLYRGDMAAEWATYPAGARAMTEAFVAGVNAWIAEVDSGRAPLPREFVLTGSRPERFTVDDVVRIRSHTLVSNVSAEVQRARAVCRGGLPLETLRRKLEPAHEPVVPRGLDPCAVPDDVLKTYLLATGEVAFDGVKLAAAPVDVRLAMADRNDQSEGSNNWVVDSTHSATGRPILANDPHRGHTMPSLRYLVDVSAPGLHFAGAGEPALPGVTFGHNDQVAWGITIFYADQEDLYVYRTSKDHPGRYWYQGRWEPFTVETEPLAVKGEGDRPVELKFTRHGPVIREDPDKGLAFALRTVWTQPGAAGYFHAAWFLDARDWSGFEQAHKSWGAPPLNLVFASAAGEIGWRASAYVPRRKGWDGLLPVPGDGRYEWQGLIAADDLPMQRNPPRGFVATANHMNLDPGYDSARQPIGFEWADRSRIDRIEELLASRPRHSLADMAAIQTDVTSPLARRSVALIAATGPFTGDAARAAALLQGWDGREDVDSAPAALFEVWLDRHFRGAVADAVAGPELRDLIRTGLAAGMVDWLARLDPRLGADPRAVRQQVIATSLAAAWADVAKRLGPDPARWRWGDLHQARFVSPVAALASPAERAQWSVGPLQVGGSASTPMAGGFRAGGFEVNAGAAVRMVLDVGAWDNSRVTNMPGQSGDPYSPHYRDLFPRWAARENVPFLFSPAAVEANAERVIELRPR</sequence>
<evidence type="ECO:0000313" key="7">
    <source>
        <dbReference type="EMBL" id="MBC2650330.1"/>
    </source>
</evidence>
<comment type="similarity">
    <text evidence="1">Belongs to the peptidase S45 family.</text>
</comment>
<keyword evidence="8" id="KW-1185">Reference proteome</keyword>
<dbReference type="GO" id="GO:0017000">
    <property type="term" value="P:antibiotic biosynthetic process"/>
    <property type="evidence" value="ECO:0007669"/>
    <property type="project" value="InterPro"/>
</dbReference>
<feature type="signal peptide" evidence="6">
    <location>
        <begin position="1"/>
        <end position="31"/>
    </location>
</feature>
<evidence type="ECO:0000313" key="8">
    <source>
        <dbReference type="Proteomes" id="UP000520156"/>
    </source>
</evidence>
<dbReference type="PANTHER" id="PTHR34218">
    <property type="entry name" value="PEPTIDASE S45 PENICILLIN AMIDASE"/>
    <property type="match status" value="1"/>
</dbReference>
<dbReference type="PIRSF" id="PIRSF001227">
    <property type="entry name" value="Pen_acylase"/>
    <property type="match status" value="1"/>
</dbReference>
<dbReference type="PANTHER" id="PTHR34218:SF4">
    <property type="entry name" value="ACYL-HOMOSERINE LACTONE ACYLASE QUIP"/>
    <property type="match status" value="1"/>
</dbReference>
<evidence type="ECO:0000256" key="2">
    <source>
        <dbReference type="ARBA" id="ARBA00022801"/>
    </source>
</evidence>
<feature type="binding site" evidence="5">
    <location>
        <position position="344"/>
    </location>
    <ligand>
        <name>Ca(2+)</name>
        <dbReference type="ChEBI" id="CHEBI:29108"/>
    </ligand>
</feature>
<name>A0A7X1KAN7_9SPHN</name>
<dbReference type="Gene3D" id="1.10.1400.10">
    <property type="match status" value="1"/>
</dbReference>
<comment type="cofactor">
    <cofactor evidence="5">
        <name>Ca(2+)</name>
        <dbReference type="ChEBI" id="CHEBI:29108"/>
    </cofactor>
    <text evidence="5">Binds 1 Ca(2+) ion per dimer.</text>
</comment>
<gene>
    <name evidence="7" type="ORF">H7F49_01260</name>
</gene>
<dbReference type="Gene3D" id="2.30.120.10">
    <property type="match status" value="1"/>
</dbReference>
<dbReference type="Gene3D" id="3.60.20.10">
    <property type="entry name" value="Glutamine Phosphoribosylpyrophosphate, subunit 1, domain 1"/>
    <property type="match status" value="1"/>
</dbReference>
<dbReference type="Gene3D" id="1.10.439.10">
    <property type="entry name" value="Penicillin Amidohydrolase, domain 1"/>
    <property type="match status" value="1"/>
</dbReference>
<proteinExistence type="inferred from homology"/>
<dbReference type="AlphaFoldDB" id="A0A7X1KAN7"/>
<evidence type="ECO:0000256" key="4">
    <source>
        <dbReference type="PIRSR" id="PIRSR001227-1"/>
    </source>
</evidence>
<dbReference type="Pfam" id="PF01804">
    <property type="entry name" value="Penicil_amidase"/>
    <property type="match status" value="1"/>
</dbReference>
<dbReference type="InterPro" id="IPR043146">
    <property type="entry name" value="Penicillin_amidase_N_B-knob"/>
</dbReference>
<comment type="caution">
    <text evidence="7">The sequence shown here is derived from an EMBL/GenBank/DDBJ whole genome shotgun (WGS) entry which is preliminary data.</text>
</comment>
<feature type="binding site" evidence="5">
    <location>
        <position position="341"/>
    </location>
    <ligand>
        <name>Ca(2+)</name>
        <dbReference type="ChEBI" id="CHEBI:29108"/>
    </ligand>
</feature>
<evidence type="ECO:0000256" key="6">
    <source>
        <dbReference type="SAM" id="SignalP"/>
    </source>
</evidence>
<dbReference type="GO" id="GO:0046872">
    <property type="term" value="F:metal ion binding"/>
    <property type="evidence" value="ECO:0007669"/>
    <property type="project" value="UniProtKB-KW"/>
</dbReference>
<protein>
    <submittedName>
        <fullName evidence="7">Penicillin acylase family protein</fullName>
    </submittedName>
</protein>
<dbReference type="InterPro" id="IPR014395">
    <property type="entry name" value="Pen/GL7ACA/AHL_acylase"/>
</dbReference>
<feature type="chain" id="PRO_5031468783" evidence="6">
    <location>
        <begin position="32"/>
        <end position="805"/>
    </location>
</feature>
<keyword evidence="5" id="KW-0106">Calcium</keyword>
<dbReference type="InterPro" id="IPR023343">
    <property type="entry name" value="Penicillin_amidase_dom1"/>
</dbReference>
<dbReference type="CDD" id="cd03747">
    <property type="entry name" value="Ntn_PGA_like"/>
    <property type="match status" value="1"/>
</dbReference>
<dbReference type="SUPFAM" id="SSF56235">
    <property type="entry name" value="N-terminal nucleophile aminohydrolases (Ntn hydrolases)"/>
    <property type="match status" value="1"/>
</dbReference>
<evidence type="ECO:0000256" key="1">
    <source>
        <dbReference type="ARBA" id="ARBA00006586"/>
    </source>
</evidence>
<dbReference type="RefSeq" id="WP_185681732.1">
    <property type="nucleotide sequence ID" value="NZ_JACLAU010000001.1"/>
</dbReference>
<evidence type="ECO:0000256" key="5">
    <source>
        <dbReference type="PIRSR" id="PIRSR001227-2"/>
    </source>
</evidence>
<keyword evidence="3" id="KW-0865">Zymogen</keyword>
<accession>A0A7X1KAN7</accession>
<organism evidence="7 8">
    <name type="scientific">Novosphingobium aerophilum</name>
    <dbReference type="NCBI Taxonomy" id="2839843"/>
    <lineage>
        <taxon>Bacteria</taxon>
        <taxon>Pseudomonadati</taxon>
        <taxon>Pseudomonadota</taxon>
        <taxon>Alphaproteobacteria</taxon>
        <taxon>Sphingomonadales</taxon>
        <taxon>Sphingomonadaceae</taxon>
        <taxon>Novosphingobium</taxon>
    </lineage>
</organism>
<dbReference type="Proteomes" id="UP000520156">
    <property type="component" value="Unassembled WGS sequence"/>
</dbReference>
<dbReference type="InterPro" id="IPR029055">
    <property type="entry name" value="Ntn_hydrolases_N"/>
</dbReference>
<evidence type="ECO:0000256" key="3">
    <source>
        <dbReference type="ARBA" id="ARBA00023145"/>
    </source>
</evidence>
<keyword evidence="2" id="KW-0378">Hydrolase</keyword>
<reference evidence="7 8" key="1">
    <citation type="submission" date="2020-08" db="EMBL/GenBank/DDBJ databases">
        <title>The genome sequence of Novosphingobium flavum 4Y4.</title>
        <authorList>
            <person name="Liu Y."/>
        </authorList>
    </citation>
    <scope>NUCLEOTIDE SEQUENCE [LARGE SCALE GENOMIC DNA]</scope>
    <source>
        <strain evidence="7 8">4Y4</strain>
    </source>
</reference>